<gene>
    <name evidence="1" type="ORF">GcM3_115007</name>
</gene>
<comment type="caution">
    <text evidence="1">The sequence shown here is derived from an EMBL/GenBank/DDBJ whole genome shotgun (WGS) entry which is preliminary data.</text>
</comment>
<name>A0A420I859_9PEZI</name>
<reference evidence="1 2" key="1">
    <citation type="journal article" date="2018" name="BMC Genomics">
        <title>Comparative genome analyses reveal sequence features reflecting distinct modes of host-adaptation between dicot and monocot powdery mildew.</title>
        <authorList>
            <person name="Wu Y."/>
            <person name="Ma X."/>
            <person name="Pan Z."/>
            <person name="Kale S.D."/>
            <person name="Song Y."/>
            <person name="King H."/>
            <person name="Zhang Q."/>
            <person name="Presley C."/>
            <person name="Deng X."/>
            <person name="Wei C.I."/>
            <person name="Xiao S."/>
        </authorList>
    </citation>
    <scope>NUCLEOTIDE SEQUENCE [LARGE SCALE GENOMIC DNA]</scope>
    <source>
        <strain evidence="1">UMSG3</strain>
    </source>
</reference>
<protein>
    <submittedName>
        <fullName evidence="1">Uncharacterized protein</fullName>
    </submittedName>
</protein>
<evidence type="ECO:0000313" key="1">
    <source>
        <dbReference type="EMBL" id="RKF65871.1"/>
    </source>
</evidence>
<dbReference type="AlphaFoldDB" id="A0A420I859"/>
<organism evidence="1 2">
    <name type="scientific">Golovinomyces cichoracearum</name>
    <dbReference type="NCBI Taxonomy" id="62708"/>
    <lineage>
        <taxon>Eukaryota</taxon>
        <taxon>Fungi</taxon>
        <taxon>Dikarya</taxon>
        <taxon>Ascomycota</taxon>
        <taxon>Pezizomycotina</taxon>
        <taxon>Leotiomycetes</taxon>
        <taxon>Erysiphales</taxon>
        <taxon>Erysiphaceae</taxon>
        <taxon>Golovinomyces</taxon>
    </lineage>
</organism>
<keyword evidence="2" id="KW-1185">Reference proteome</keyword>
<evidence type="ECO:0000313" key="2">
    <source>
        <dbReference type="Proteomes" id="UP000283383"/>
    </source>
</evidence>
<sequence length="88" mass="9999">MYTENGAQKCKYRFVGQGSLETTVLTSLRRVLVISHSIKTELFRSQLLVTMNLSLITMLNIMQHELSTGSFSSLFNDTKSTNLKFSNF</sequence>
<accession>A0A420I859</accession>
<dbReference type="EMBL" id="MCBQ01011581">
    <property type="protein sequence ID" value="RKF65871.1"/>
    <property type="molecule type" value="Genomic_DNA"/>
</dbReference>
<dbReference type="Proteomes" id="UP000283383">
    <property type="component" value="Unassembled WGS sequence"/>
</dbReference>
<proteinExistence type="predicted"/>